<dbReference type="InterPro" id="IPR022062">
    <property type="entry name" value="DUF3618"/>
</dbReference>
<feature type="region of interest" description="Disordered" evidence="1">
    <location>
        <begin position="225"/>
        <end position="268"/>
    </location>
</feature>
<dbReference type="Gene3D" id="1.20.120.20">
    <property type="entry name" value="Apolipoprotein"/>
    <property type="match status" value="1"/>
</dbReference>
<reference evidence="3" key="1">
    <citation type="submission" date="2019-04" db="EMBL/GenBank/DDBJ databases">
        <title>Genome sequence of Pseudomonas putida 1290, an auxin catabolizing strain.</title>
        <authorList>
            <person name="Laird T.S."/>
            <person name="Leveau J.H.J."/>
        </authorList>
    </citation>
    <scope>NUCLEOTIDE SEQUENCE [LARGE SCALE GENOMIC DNA]</scope>
    <source>
        <strain evidence="3">1290</strain>
    </source>
</reference>
<gene>
    <name evidence="2" type="ORF">E6B08_10695</name>
</gene>
<dbReference type="RefSeq" id="WP_136913967.1">
    <property type="nucleotide sequence ID" value="NZ_CP039371.1"/>
</dbReference>
<proteinExistence type="predicted"/>
<protein>
    <submittedName>
        <fullName evidence="2">DUF3618 domain-containing protein</fullName>
    </submittedName>
</protein>
<dbReference type="AlphaFoldDB" id="A0A4D6X705"/>
<feature type="region of interest" description="Disordered" evidence="1">
    <location>
        <begin position="143"/>
        <end position="164"/>
    </location>
</feature>
<dbReference type="OrthoDB" id="6065071at2"/>
<feature type="compositionally biased region" description="Basic and acidic residues" evidence="1">
    <location>
        <begin position="143"/>
        <end position="161"/>
    </location>
</feature>
<dbReference type="EMBL" id="CP039371">
    <property type="protein sequence ID" value="QCI11804.1"/>
    <property type="molecule type" value="Genomic_DNA"/>
</dbReference>
<sequence length="268" mass="28251">MSTSFEHEAQKSPDTLEQEINAKRDRISGLVDALEQRLSPGQLVDQMLAYTKGNGGEFCHNLGTTLKNNPVPTTLTALGLAWLAINQNRPFNPGPAHHGPGLGDKLGDAVDSVKGAFAQAGDKLHEATDNVRAKAHDLRDKANELGHDARDSVNDSADSLRHRAQVAGDQASALKGQVDHLLKEQPLVLAALGIALGAALGAALPSTRKEDQLLGSASDRVTDKLKANAQQAKDTVKQGIDQAGDKLAASDGQRPADTDLSSGLGFRE</sequence>
<name>A0A4D6X705_PSEPU</name>
<accession>A0A4D6X705</accession>
<evidence type="ECO:0000313" key="2">
    <source>
        <dbReference type="EMBL" id="QCI11804.1"/>
    </source>
</evidence>
<organism evidence="2 3">
    <name type="scientific">Pseudomonas putida</name>
    <name type="common">Arthrobacter siderocapsulatus</name>
    <dbReference type="NCBI Taxonomy" id="303"/>
    <lineage>
        <taxon>Bacteria</taxon>
        <taxon>Pseudomonadati</taxon>
        <taxon>Pseudomonadota</taxon>
        <taxon>Gammaproteobacteria</taxon>
        <taxon>Pseudomonadales</taxon>
        <taxon>Pseudomonadaceae</taxon>
        <taxon>Pseudomonas</taxon>
    </lineage>
</organism>
<evidence type="ECO:0000256" key="1">
    <source>
        <dbReference type="SAM" id="MobiDB-lite"/>
    </source>
</evidence>
<dbReference type="Proteomes" id="UP000298551">
    <property type="component" value="Chromosome"/>
</dbReference>
<evidence type="ECO:0000313" key="3">
    <source>
        <dbReference type="Proteomes" id="UP000298551"/>
    </source>
</evidence>
<dbReference type="Pfam" id="PF12277">
    <property type="entry name" value="DUF3618"/>
    <property type="match status" value="1"/>
</dbReference>